<proteinExistence type="predicted"/>
<dbReference type="SUPFAM" id="SSF55724">
    <property type="entry name" value="Mog1p/PsbP-like"/>
    <property type="match status" value="1"/>
</dbReference>
<dbReference type="AlphaFoldDB" id="A0A7J6RJX0"/>
<dbReference type="Pfam" id="PF04603">
    <property type="entry name" value="Mog1"/>
    <property type="match status" value="1"/>
</dbReference>
<dbReference type="Proteomes" id="UP000574390">
    <property type="component" value="Unassembled WGS sequence"/>
</dbReference>
<dbReference type="EMBL" id="JABANM010021708">
    <property type="protein sequence ID" value="KAF4720777.1"/>
    <property type="molecule type" value="Genomic_DNA"/>
</dbReference>
<evidence type="ECO:0000313" key="2">
    <source>
        <dbReference type="Proteomes" id="UP000574390"/>
    </source>
</evidence>
<sequence length="108" mass="11919">MTSIRSRLVCKREATSGLLTIGLLSASVPVRWNDKDIVDQFLGDLEVEVLRYGGAIECLIPKGFADSSTVRTIPDYQEVCYGLDPSRSHLGDVRCETSMKQRRGAIAD</sequence>
<organism evidence="1 2">
    <name type="scientific">Perkinsus olseni</name>
    <name type="common">Perkinsus atlanticus</name>
    <dbReference type="NCBI Taxonomy" id="32597"/>
    <lineage>
        <taxon>Eukaryota</taxon>
        <taxon>Sar</taxon>
        <taxon>Alveolata</taxon>
        <taxon>Perkinsozoa</taxon>
        <taxon>Perkinsea</taxon>
        <taxon>Perkinsida</taxon>
        <taxon>Perkinsidae</taxon>
        <taxon>Perkinsus</taxon>
    </lineage>
</organism>
<accession>A0A7J6RJX0</accession>
<dbReference type="Gene3D" id="3.40.1000.10">
    <property type="entry name" value="Mog1/PsbP, alpha/beta/alpha sandwich"/>
    <property type="match status" value="1"/>
</dbReference>
<evidence type="ECO:0000313" key="1">
    <source>
        <dbReference type="EMBL" id="KAF4720777.1"/>
    </source>
</evidence>
<comment type="caution">
    <text evidence="1">The sequence shown here is derived from an EMBL/GenBank/DDBJ whole genome shotgun (WGS) entry which is preliminary data.</text>
</comment>
<name>A0A7J6RJX0_PEROL</name>
<gene>
    <name evidence="1" type="ORF">FOZ62_004594</name>
</gene>
<protein>
    <submittedName>
        <fullName evidence="1">Uncharacterized protein</fullName>
    </submittedName>
</protein>
<dbReference type="InterPro" id="IPR007681">
    <property type="entry name" value="Mog1"/>
</dbReference>
<dbReference type="InterPro" id="IPR016123">
    <property type="entry name" value="Mog1/PsbP_a/b/a-sand"/>
</dbReference>
<reference evidence="1 2" key="1">
    <citation type="submission" date="2020-04" db="EMBL/GenBank/DDBJ databases">
        <title>Perkinsus olseni comparative genomics.</title>
        <authorList>
            <person name="Bogema D.R."/>
        </authorList>
    </citation>
    <scope>NUCLEOTIDE SEQUENCE [LARGE SCALE GENOMIC DNA]</scope>
    <source>
        <strain evidence="1">ATCC PRA-205</strain>
    </source>
</reference>